<feature type="compositionally biased region" description="Polar residues" evidence="1">
    <location>
        <begin position="161"/>
        <end position="176"/>
    </location>
</feature>
<dbReference type="SUPFAM" id="SSF56219">
    <property type="entry name" value="DNase I-like"/>
    <property type="match status" value="1"/>
</dbReference>
<proteinExistence type="predicted"/>
<dbReference type="InterPro" id="IPR043502">
    <property type="entry name" value="DNA/RNA_pol_sf"/>
</dbReference>
<feature type="compositionally biased region" description="Basic and acidic residues" evidence="1">
    <location>
        <begin position="192"/>
        <end position="201"/>
    </location>
</feature>
<dbReference type="EMBL" id="OIVN01000114">
    <property type="protein sequence ID" value="SPC74579.1"/>
    <property type="molecule type" value="Genomic_DNA"/>
</dbReference>
<dbReference type="Pfam" id="PF13966">
    <property type="entry name" value="zf-RVT"/>
    <property type="match status" value="1"/>
</dbReference>
<dbReference type="InterPro" id="IPR026960">
    <property type="entry name" value="RVT-Znf"/>
</dbReference>
<feature type="domain" description="Reverse transcriptase" evidence="2">
    <location>
        <begin position="859"/>
        <end position="1185"/>
    </location>
</feature>
<gene>
    <name evidence="3" type="ORF">FSB_LOCUS2461</name>
</gene>
<dbReference type="Pfam" id="PF00078">
    <property type="entry name" value="RVT_1"/>
    <property type="match status" value="1"/>
</dbReference>
<reference evidence="3" key="1">
    <citation type="submission" date="2018-02" db="EMBL/GenBank/DDBJ databases">
        <authorList>
            <person name="Cohen D.B."/>
            <person name="Kent A.D."/>
        </authorList>
    </citation>
    <scope>NUCLEOTIDE SEQUENCE</scope>
</reference>
<sequence>MGGVRSFRIESKRFDLIREGDGIDSVSLIESGRYMRHSVSMGKEGARWLRKCIEENIVRETEEAFIRTFRESDKGYVIRRFNNLHGRYLEVTDYGRGGCKGRLAIPEGQNQSGWRGFNKELAILLTPGFAKPVEEATHKRILAKERLGPVVSYADSLRIPASQSQAGNSKPPNSRSPGLKSLELPEITQSKDTVKGNEGGKDTAPPNLKISVNLEGKWTVTWDSQAKKTERDVAGLKIKLDQAQKPTTLARVDPEDLFSGPSQFEWGETSTKVQKPKQIWVPKSFSGGPPNKHITAQPKRNTNDVVALRDSSRGSLLESSNLSGPQTTPAVFTQELTWLEVRTNREGECRSFRLEYYGGFNFSVPRSIAGCWGMWLGKASTKLILGDFTTEWADVVEEAESEPYMEEGHCLAVVPCDTFQEMGVSIEGCEVEAMALFTAIERRWRQPEVSRMRKPRNQSKARKGVRELRNLSTSVNYGAALTQGCGRRSRGLKRSQIKNALKLWKGEVICLQETKLETISRAVVRSLWSNRFVDWKFLESEGASGGILLMWDNRVTEVQDYVKGQFSISCRFKNVQDQFEWAFSGVYGPNLDGDRSILWDELAGVRSWWGVPWCIGGDFNVVRFPSEKLRAGRLTGAMMTFSDFIAELGLVDIPLLEGQFTWSNNQDPPSKSRLDRFLVSSDWEDQFSHLVQKALPRFVSDHCPISLDSGTYIRGKSYFKFENMWLRHEAFAGNVRNWWGSYDFQGSPSFVLASKLKVLKEDIKKWNRESFGDVHIKKLELMRELQDLESKENQGLFTREDRVHRLNTQSELEKTLLLDEVSWRQKSRVQWLKEGDKNTKFFHRTANANRRNNCIESMTNGELKWETQEEIREGIVAFYKDLYSERENWRPVLGGVEFSSLEAEEATHLERPFSEEEVVVALNQISGEKAPGPDGFTLAFFHHCWDVVKKEVLANRLREVLGSLLSPTQNAFIQGRQIQDSVLIANESLDSRLKSDIPGLICKLDLEKAYDHVNWSFLMYLLERCGFGVKWRNWIHFCISSVRFSVLINGTPCGFFPSSRGLRQGDSLSPLLFVLVMEALSRLMDKAVDRGYLEGFSLDNSNANGLKVSHMLFADDTLVFCGATRDQLYNLKGVMLCFEAVSGLRINLGKSEIVPVGPVADVENLVQVLGGRVASLPMKYLGLPLGARYKSKEIWNPILENMERRLAGWKRSYLSKGGRLTLIKSTLSSLPTYFLSLFAVPPSVAHRIEKLQRDFLWGGLGDEFKFHLVNWRTICTPIQQGGLGLRRIIPFNQALSGKWLWRFANERNAYWRQVIVCKYGCERDGWHSKEGKGRHGVCLWKHIQAGWPRFSRYVHYTVGSGNSVRFWVDRWSEEGLLRDAFPAIYQIALHKQAMVSEYLSWHQEDMVWSVILQWPLQDWELGEYTAHGFLIPSQDKKDSSGSAASRVPHKIAVFTWLVAQGKILTLDNLRRRGIWVLDWCFMCKKAGESVNHLMIHCEYAQELWSMMFCMFGVSWVMPQTTYDLLHCWRRKGTAYVVWNAIPSYIMWLLWRERNQRAFEDVERHSTDLKLILIRTLMEWTAAVSSRSFHSVFAFIDGCL</sequence>
<dbReference type="InterPro" id="IPR036691">
    <property type="entry name" value="Endo/exonu/phosph_ase_sf"/>
</dbReference>
<dbReference type="InterPro" id="IPR005135">
    <property type="entry name" value="Endo/exonuclease/phosphatase"/>
</dbReference>
<evidence type="ECO:0000313" key="3">
    <source>
        <dbReference type="EMBL" id="SPC74579.1"/>
    </source>
</evidence>
<dbReference type="SUPFAM" id="SSF56672">
    <property type="entry name" value="DNA/RNA polymerases"/>
    <property type="match status" value="1"/>
</dbReference>
<dbReference type="GO" id="GO:0003824">
    <property type="term" value="F:catalytic activity"/>
    <property type="evidence" value="ECO:0007669"/>
    <property type="project" value="InterPro"/>
</dbReference>
<evidence type="ECO:0000256" key="1">
    <source>
        <dbReference type="SAM" id="MobiDB-lite"/>
    </source>
</evidence>
<organism evidence="3">
    <name type="scientific">Fagus sylvatica</name>
    <name type="common">Beechnut</name>
    <dbReference type="NCBI Taxonomy" id="28930"/>
    <lineage>
        <taxon>Eukaryota</taxon>
        <taxon>Viridiplantae</taxon>
        <taxon>Streptophyta</taxon>
        <taxon>Embryophyta</taxon>
        <taxon>Tracheophyta</taxon>
        <taxon>Spermatophyta</taxon>
        <taxon>Magnoliopsida</taxon>
        <taxon>eudicotyledons</taxon>
        <taxon>Gunneridae</taxon>
        <taxon>Pentapetalae</taxon>
        <taxon>rosids</taxon>
        <taxon>fabids</taxon>
        <taxon>Fagales</taxon>
        <taxon>Fagaceae</taxon>
        <taxon>Fagus</taxon>
    </lineage>
</organism>
<dbReference type="PROSITE" id="PS50878">
    <property type="entry name" value="RT_POL"/>
    <property type="match status" value="1"/>
</dbReference>
<name>A0A2N9EJ52_FAGSY</name>
<protein>
    <recommendedName>
        <fullName evidence="2">Reverse transcriptase domain-containing protein</fullName>
    </recommendedName>
</protein>
<feature type="region of interest" description="Disordered" evidence="1">
    <location>
        <begin position="161"/>
        <end position="209"/>
    </location>
</feature>
<accession>A0A2N9EJ52</accession>
<evidence type="ECO:0000259" key="2">
    <source>
        <dbReference type="PROSITE" id="PS50878"/>
    </source>
</evidence>
<dbReference type="InterPro" id="IPR000477">
    <property type="entry name" value="RT_dom"/>
</dbReference>
<dbReference type="CDD" id="cd01650">
    <property type="entry name" value="RT_nLTR_like"/>
    <property type="match status" value="1"/>
</dbReference>
<dbReference type="PANTHER" id="PTHR33116:SF78">
    <property type="entry name" value="OS12G0587133 PROTEIN"/>
    <property type="match status" value="1"/>
</dbReference>
<dbReference type="Pfam" id="PF03372">
    <property type="entry name" value="Exo_endo_phos"/>
    <property type="match status" value="1"/>
</dbReference>
<dbReference type="PANTHER" id="PTHR33116">
    <property type="entry name" value="REVERSE TRANSCRIPTASE ZINC-BINDING DOMAIN-CONTAINING PROTEIN-RELATED-RELATED"/>
    <property type="match status" value="1"/>
</dbReference>
<dbReference type="Gene3D" id="3.60.10.10">
    <property type="entry name" value="Endonuclease/exonuclease/phosphatase"/>
    <property type="match status" value="1"/>
</dbReference>